<evidence type="ECO:0000313" key="1">
    <source>
        <dbReference type="EMBL" id="GIX86768.1"/>
    </source>
</evidence>
<gene>
    <name evidence="1" type="ORF">CDAR_41581</name>
</gene>
<protein>
    <submittedName>
        <fullName evidence="1">Uncharacterized protein</fullName>
    </submittedName>
</protein>
<organism evidence="1 2">
    <name type="scientific">Caerostris darwini</name>
    <dbReference type="NCBI Taxonomy" id="1538125"/>
    <lineage>
        <taxon>Eukaryota</taxon>
        <taxon>Metazoa</taxon>
        <taxon>Ecdysozoa</taxon>
        <taxon>Arthropoda</taxon>
        <taxon>Chelicerata</taxon>
        <taxon>Arachnida</taxon>
        <taxon>Araneae</taxon>
        <taxon>Araneomorphae</taxon>
        <taxon>Entelegynae</taxon>
        <taxon>Araneoidea</taxon>
        <taxon>Araneidae</taxon>
        <taxon>Caerostris</taxon>
    </lineage>
</organism>
<name>A0AAV4NQS5_9ARAC</name>
<evidence type="ECO:0000313" key="2">
    <source>
        <dbReference type="Proteomes" id="UP001054837"/>
    </source>
</evidence>
<dbReference type="Proteomes" id="UP001054837">
    <property type="component" value="Unassembled WGS sequence"/>
</dbReference>
<dbReference type="EMBL" id="BPLQ01001919">
    <property type="protein sequence ID" value="GIX86768.1"/>
    <property type="molecule type" value="Genomic_DNA"/>
</dbReference>
<sequence length="84" mass="10023">MINGMIVASSAFREHFINIKWRKEIKPVRMTNCQYDRYCPVENYEIKDASIPLHNRPRNYARFLETGFELEEIRKHSDIPSPIP</sequence>
<proteinExistence type="predicted"/>
<keyword evidence="2" id="KW-1185">Reference proteome</keyword>
<reference evidence="1 2" key="1">
    <citation type="submission" date="2021-06" db="EMBL/GenBank/DDBJ databases">
        <title>Caerostris darwini draft genome.</title>
        <authorList>
            <person name="Kono N."/>
            <person name="Arakawa K."/>
        </authorList>
    </citation>
    <scope>NUCLEOTIDE SEQUENCE [LARGE SCALE GENOMIC DNA]</scope>
</reference>
<dbReference type="AlphaFoldDB" id="A0AAV4NQS5"/>
<comment type="caution">
    <text evidence="1">The sequence shown here is derived from an EMBL/GenBank/DDBJ whole genome shotgun (WGS) entry which is preliminary data.</text>
</comment>
<accession>A0AAV4NQS5</accession>